<proteinExistence type="predicted"/>
<reference evidence="1 2" key="1">
    <citation type="submission" date="2016-10" db="EMBL/GenBank/DDBJ databases">
        <authorList>
            <person name="de Groot N.N."/>
        </authorList>
    </citation>
    <scope>NUCLEOTIDE SEQUENCE [LARGE SCALE GENOMIC DNA]</scope>
    <source>
        <strain evidence="1 2">DSM 16077</strain>
    </source>
</reference>
<evidence type="ECO:0000313" key="2">
    <source>
        <dbReference type="Proteomes" id="UP000199759"/>
    </source>
</evidence>
<dbReference type="OrthoDB" id="839663at2"/>
<name>A0A1G9SS62_9PROT</name>
<dbReference type="InterPro" id="IPR007460">
    <property type="entry name" value="BrnT_toxin"/>
</dbReference>
<dbReference type="Proteomes" id="UP000199759">
    <property type="component" value="Unassembled WGS sequence"/>
</dbReference>
<gene>
    <name evidence="1" type="ORF">SAMN04488568_11055</name>
</gene>
<dbReference type="Pfam" id="PF04365">
    <property type="entry name" value="BrnT_toxin"/>
    <property type="match status" value="1"/>
</dbReference>
<accession>A0A1G9SS62</accession>
<keyword evidence="2" id="KW-1185">Reference proteome</keyword>
<dbReference type="RefSeq" id="WP_091769980.1">
    <property type="nucleotide sequence ID" value="NZ_FNHG01000010.1"/>
</dbReference>
<dbReference type="AlphaFoldDB" id="A0A1G9SS62"/>
<protein>
    <submittedName>
        <fullName evidence="1">Uncharacterized protein</fullName>
    </submittedName>
</protein>
<dbReference type="Gene3D" id="3.10.450.530">
    <property type="entry name" value="Ribonuclease toxin, BrnT, of type II toxin-antitoxin system"/>
    <property type="match status" value="1"/>
</dbReference>
<dbReference type="InterPro" id="IPR038573">
    <property type="entry name" value="BrnT_sf"/>
</dbReference>
<dbReference type="EMBL" id="FNHG01000010">
    <property type="protein sequence ID" value="SDM38309.1"/>
    <property type="molecule type" value="Genomic_DNA"/>
</dbReference>
<sequence length="94" mass="10783">MFEWDEAKNAANIAKHGLSFQEAVQAFDGPVFTIVDDRVDYGELREISIGLIKDRAIIAIVHTDRQGRTRLISARRANRKERALYHGHYSQETQ</sequence>
<evidence type="ECO:0000313" key="1">
    <source>
        <dbReference type="EMBL" id="SDM38309.1"/>
    </source>
</evidence>
<dbReference type="STRING" id="144026.SAMN04488568_11055"/>
<organism evidence="1 2">
    <name type="scientific">Maricaulis salignorans</name>
    <dbReference type="NCBI Taxonomy" id="144026"/>
    <lineage>
        <taxon>Bacteria</taxon>
        <taxon>Pseudomonadati</taxon>
        <taxon>Pseudomonadota</taxon>
        <taxon>Alphaproteobacteria</taxon>
        <taxon>Maricaulales</taxon>
        <taxon>Maricaulaceae</taxon>
        <taxon>Maricaulis</taxon>
    </lineage>
</organism>